<proteinExistence type="inferred from homology"/>
<dbReference type="SUPFAM" id="SSF161098">
    <property type="entry name" value="MetI-like"/>
    <property type="match status" value="1"/>
</dbReference>
<evidence type="ECO:0000256" key="1">
    <source>
        <dbReference type="ARBA" id="ARBA00004651"/>
    </source>
</evidence>
<dbReference type="Pfam" id="PF00528">
    <property type="entry name" value="BPD_transp_1"/>
    <property type="match status" value="1"/>
</dbReference>
<gene>
    <name evidence="9" type="ORF">JQM67_09515</name>
</gene>
<keyword evidence="6 7" id="KW-0472">Membrane</keyword>
<feature type="transmembrane region" description="Helical" evidence="7">
    <location>
        <begin position="75"/>
        <end position="94"/>
    </location>
</feature>
<evidence type="ECO:0000313" key="9">
    <source>
        <dbReference type="EMBL" id="MCF2652842.1"/>
    </source>
</evidence>
<keyword evidence="3" id="KW-1003">Cell membrane</keyword>
<feature type="transmembrane region" description="Helical" evidence="7">
    <location>
        <begin position="174"/>
        <end position="196"/>
    </location>
</feature>
<dbReference type="CDD" id="cd06261">
    <property type="entry name" value="TM_PBP2"/>
    <property type="match status" value="1"/>
</dbReference>
<evidence type="ECO:0000259" key="8">
    <source>
        <dbReference type="PROSITE" id="PS50928"/>
    </source>
</evidence>
<reference evidence="9 10" key="1">
    <citation type="submission" date="2020-12" db="EMBL/GenBank/DDBJ databases">
        <title>Whole genome sequences of gut porcine anaerobes.</title>
        <authorList>
            <person name="Kubasova T."/>
            <person name="Jahodarova E."/>
            <person name="Rychlik I."/>
        </authorList>
    </citation>
    <scope>NUCLEOTIDE SEQUENCE [LARGE SCALE GENOMIC DNA]</scope>
    <source>
        <strain evidence="9 10">An867</strain>
    </source>
</reference>
<evidence type="ECO:0000256" key="7">
    <source>
        <dbReference type="RuleBase" id="RU363032"/>
    </source>
</evidence>
<dbReference type="InterPro" id="IPR000515">
    <property type="entry name" value="MetI-like"/>
</dbReference>
<evidence type="ECO:0000313" key="10">
    <source>
        <dbReference type="Proteomes" id="UP001299220"/>
    </source>
</evidence>
<evidence type="ECO:0000256" key="6">
    <source>
        <dbReference type="ARBA" id="ARBA00023136"/>
    </source>
</evidence>
<feature type="transmembrane region" description="Helical" evidence="7">
    <location>
        <begin position="106"/>
        <end position="127"/>
    </location>
</feature>
<protein>
    <submittedName>
        <fullName evidence="9">ABC transporter permease subunit</fullName>
    </submittedName>
</protein>
<dbReference type="EMBL" id="JAFBIT010000003">
    <property type="protein sequence ID" value="MCF2652842.1"/>
    <property type="molecule type" value="Genomic_DNA"/>
</dbReference>
<evidence type="ECO:0000256" key="5">
    <source>
        <dbReference type="ARBA" id="ARBA00022989"/>
    </source>
</evidence>
<evidence type="ECO:0000256" key="3">
    <source>
        <dbReference type="ARBA" id="ARBA00022475"/>
    </source>
</evidence>
<feature type="transmembrane region" description="Helical" evidence="7">
    <location>
        <begin position="133"/>
        <end position="153"/>
    </location>
</feature>
<name>A0ABS9CPU2_9FIRM</name>
<dbReference type="PROSITE" id="PS50928">
    <property type="entry name" value="ABC_TM1"/>
    <property type="match status" value="1"/>
</dbReference>
<dbReference type="Proteomes" id="UP001299220">
    <property type="component" value="Unassembled WGS sequence"/>
</dbReference>
<comment type="caution">
    <text evidence="9">The sequence shown here is derived from an EMBL/GenBank/DDBJ whole genome shotgun (WGS) entry which is preliminary data.</text>
</comment>
<keyword evidence="10" id="KW-1185">Reference proteome</keyword>
<feature type="transmembrane region" description="Helical" evidence="7">
    <location>
        <begin position="20"/>
        <end position="39"/>
    </location>
</feature>
<feature type="transmembrane region" description="Helical" evidence="7">
    <location>
        <begin position="230"/>
        <end position="252"/>
    </location>
</feature>
<dbReference type="Gene3D" id="1.10.3720.10">
    <property type="entry name" value="MetI-like"/>
    <property type="match status" value="1"/>
</dbReference>
<keyword evidence="4 7" id="KW-0812">Transmembrane</keyword>
<dbReference type="InterPro" id="IPR035906">
    <property type="entry name" value="MetI-like_sf"/>
</dbReference>
<keyword evidence="5 7" id="KW-1133">Transmembrane helix</keyword>
<sequence>MTLSTIRNKKVKSKKQEAIATLCAVAFWLFVWHIVSVAVDSEIVLVSPLNVLQTLWTVLRDPSFLATVGYSASRILGGFFIAMALGVTLAWVSSRLWVVETLLRPITAVIKATPVASFIILVLLWFSSRNLSMIISMLMVFPVIYTNTLKGIQSADKKLLEMARVFHMSAGRRLLYIYLPAVLPFFVSACSVSLGLCWKSGIAAEVIGVPGGSIGELLYNAKIFLQTGELLAWTVVIVAVSVLFEKLFMFLLKRFVEKLGMGGALHGGRA</sequence>
<accession>A0ABS9CPU2</accession>
<dbReference type="PANTHER" id="PTHR30151">
    <property type="entry name" value="ALKANE SULFONATE ABC TRANSPORTER-RELATED, MEMBRANE SUBUNIT"/>
    <property type="match status" value="1"/>
</dbReference>
<keyword evidence="2 7" id="KW-0813">Transport</keyword>
<evidence type="ECO:0000256" key="2">
    <source>
        <dbReference type="ARBA" id="ARBA00022448"/>
    </source>
</evidence>
<organism evidence="9 10">
    <name type="scientific">Anaeromassilibacillus senegalensis</name>
    <dbReference type="NCBI Taxonomy" id="1673717"/>
    <lineage>
        <taxon>Bacteria</taxon>
        <taxon>Bacillati</taxon>
        <taxon>Bacillota</taxon>
        <taxon>Clostridia</taxon>
        <taxon>Eubacteriales</taxon>
        <taxon>Acutalibacteraceae</taxon>
        <taxon>Anaeromassilibacillus</taxon>
    </lineage>
</organism>
<dbReference type="PANTHER" id="PTHR30151:SF0">
    <property type="entry name" value="ABC TRANSPORTER PERMEASE PROTEIN MJ0413-RELATED"/>
    <property type="match status" value="1"/>
</dbReference>
<evidence type="ECO:0000256" key="4">
    <source>
        <dbReference type="ARBA" id="ARBA00022692"/>
    </source>
</evidence>
<comment type="similarity">
    <text evidence="7">Belongs to the binding-protein-dependent transport system permease family.</text>
</comment>
<comment type="subcellular location">
    <subcellularLocation>
        <location evidence="1 7">Cell membrane</location>
        <topology evidence="1 7">Multi-pass membrane protein</topology>
    </subcellularLocation>
</comment>
<feature type="domain" description="ABC transmembrane type-1" evidence="8">
    <location>
        <begin position="68"/>
        <end position="248"/>
    </location>
</feature>